<dbReference type="AlphaFoldDB" id="A0A2D3VQ22"/>
<dbReference type="Proteomes" id="UP000225277">
    <property type="component" value="Unassembled WGS sequence"/>
</dbReference>
<gene>
    <name evidence="2" type="ORF">RCC_09865</name>
</gene>
<feature type="region of interest" description="Disordered" evidence="1">
    <location>
        <begin position="1"/>
        <end position="23"/>
    </location>
</feature>
<evidence type="ECO:0000256" key="1">
    <source>
        <dbReference type="SAM" id="MobiDB-lite"/>
    </source>
</evidence>
<proteinExistence type="predicted"/>
<dbReference type="PANTHER" id="PTHR15907">
    <property type="entry name" value="DUF614 FAMILY PROTEIN-RELATED"/>
    <property type="match status" value="1"/>
</dbReference>
<accession>A0A2D3VQ22</accession>
<dbReference type="OrthoDB" id="3642639at2759"/>
<sequence length="363" mass="38690">MSLAGTEDMQGQTQPAETAFRGRQDDILLPYQPDPDCPTPYHRYYLTRKDYGPFYLDLNPNDPQYIHRRRVPCSIYCGQHLDLTDLPTPTSTEPIPAIPLDGTMATPTAQDPAPAAPTVVVQPADSATAPQPAPVVEKAAPAAAPVVQSAPPPAAAANQAAPAATSTVALAPPPVASEKVAPVVTSTPVGTSTAVVAPMQVQPASTPVMVAQPGGLSKGSTAQPMTGDWKQRFWHPSCGECCGALWCTSCFFGKVMTRNDAYPVPVQDADFCTPCCGLHYASHLIYGCFAVVWWRRNAQRQKFGIRGNGCEDCLASTCCPCFVLPQMNSDLKTRAAEAPQQPPVMYAPPAQNGMNYPSVRAHV</sequence>
<dbReference type="EMBL" id="FJUY01000020">
    <property type="protein sequence ID" value="CZT24148.1"/>
    <property type="molecule type" value="Genomic_DNA"/>
</dbReference>
<name>A0A2D3VQ22_9PEZI</name>
<dbReference type="InterPro" id="IPR006461">
    <property type="entry name" value="PLAC_motif_containing"/>
</dbReference>
<evidence type="ECO:0008006" key="4">
    <source>
        <dbReference type="Google" id="ProtNLM"/>
    </source>
</evidence>
<dbReference type="NCBIfam" id="TIGR01571">
    <property type="entry name" value="A_thal_Cys_rich"/>
    <property type="match status" value="1"/>
</dbReference>
<protein>
    <recommendedName>
        <fullName evidence="4">PLAC8 family protein</fullName>
    </recommendedName>
</protein>
<keyword evidence="3" id="KW-1185">Reference proteome</keyword>
<dbReference type="RefSeq" id="XP_023630872.1">
    <property type="nucleotide sequence ID" value="XM_023775104.1"/>
</dbReference>
<feature type="region of interest" description="Disordered" evidence="1">
    <location>
        <begin position="104"/>
        <end position="136"/>
    </location>
</feature>
<feature type="compositionally biased region" description="Low complexity" evidence="1">
    <location>
        <begin position="105"/>
        <end position="125"/>
    </location>
</feature>
<dbReference type="Pfam" id="PF04749">
    <property type="entry name" value="PLAC8"/>
    <property type="match status" value="1"/>
</dbReference>
<reference evidence="2 3" key="1">
    <citation type="submission" date="2016-03" db="EMBL/GenBank/DDBJ databases">
        <authorList>
            <person name="Ploux O."/>
        </authorList>
    </citation>
    <scope>NUCLEOTIDE SEQUENCE [LARGE SCALE GENOMIC DNA]</scope>
    <source>
        <strain evidence="2 3">URUG2</strain>
    </source>
</reference>
<dbReference type="STRING" id="112498.A0A2D3VQ22"/>
<evidence type="ECO:0000313" key="3">
    <source>
        <dbReference type="Proteomes" id="UP000225277"/>
    </source>
</evidence>
<organism evidence="2 3">
    <name type="scientific">Ramularia collo-cygni</name>
    <dbReference type="NCBI Taxonomy" id="112498"/>
    <lineage>
        <taxon>Eukaryota</taxon>
        <taxon>Fungi</taxon>
        <taxon>Dikarya</taxon>
        <taxon>Ascomycota</taxon>
        <taxon>Pezizomycotina</taxon>
        <taxon>Dothideomycetes</taxon>
        <taxon>Dothideomycetidae</taxon>
        <taxon>Mycosphaerellales</taxon>
        <taxon>Mycosphaerellaceae</taxon>
        <taxon>Ramularia</taxon>
    </lineage>
</organism>
<evidence type="ECO:0000313" key="2">
    <source>
        <dbReference type="EMBL" id="CZT24148.1"/>
    </source>
</evidence>
<dbReference type="GeneID" id="35604925"/>